<reference evidence="1 2" key="1">
    <citation type="submission" date="2015-09" db="EMBL/GenBank/DDBJ databases">
        <title>Sorangium comparison.</title>
        <authorList>
            <person name="Zaburannyi N."/>
            <person name="Bunk B."/>
            <person name="Overmann J."/>
            <person name="Mueller R."/>
        </authorList>
    </citation>
    <scope>NUCLEOTIDE SEQUENCE [LARGE SCALE GENOMIC DNA]</scope>
    <source>
        <strain evidence="1 2">So ce26</strain>
    </source>
</reference>
<proteinExistence type="predicted"/>
<dbReference type="EMBL" id="CP012673">
    <property type="protein sequence ID" value="AUX43045.1"/>
    <property type="molecule type" value="Genomic_DNA"/>
</dbReference>
<organism evidence="1 2">
    <name type="scientific">Sorangium cellulosum</name>
    <name type="common">Polyangium cellulosum</name>
    <dbReference type="NCBI Taxonomy" id="56"/>
    <lineage>
        <taxon>Bacteria</taxon>
        <taxon>Pseudomonadati</taxon>
        <taxon>Myxococcota</taxon>
        <taxon>Polyangia</taxon>
        <taxon>Polyangiales</taxon>
        <taxon>Polyangiaceae</taxon>
        <taxon>Sorangium</taxon>
    </lineage>
</organism>
<sequence length="29" mass="3210">MHTGPELRGEMGGIGDVAFAERVALRPWR</sequence>
<gene>
    <name evidence="1" type="ORF">SOCE26_044850</name>
</gene>
<name>A0A2L0EUU8_SORCE</name>
<protein>
    <submittedName>
        <fullName evidence="1">Uncharacterized protein</fullName>
    </submittedName>
</protein>
<dbReference type="Proteomes" id="UP000238348">
    <property type="component" value="Chromosome"/>
</dbReference>
<dbReference type="AlphaFoldDB" id="A0A2L0EUU8"/>
<evidence type="ECO:0000313" key="2">
    <source>
        <dbReference type="Proteomes" id="UP000238348"/>
    </source>
</evidence>
<evidence type="ECO:0000313" key="1">
    <source>
        <dbReference type="EMBL" id="AUX43045.1"/>
    </source>
</evidence>
<accession>A0A2L0EUU8</accession>